<accession>A0ACD5UD81</accession>
<reference evidence="1" key="2">
    <citation type="submission" date="2025-09" db="UniProtKB">
        <authorList>
            <consortium name="EnsemblPlants"/>
        </authorList>
    </citation>
    <scope>IDENTIFICATION</scope>
</reference>
<reference evidence="1" key="1">
    <citation type="submission" date="2021-05" db="EMBL/GenBank/DDBJ databases">
        <authorList>
            <person name="Scholz U."/>
            <person name="Mascher M."/>
            <person name="Fiebig A."/>
        </authorList>
    </citation>
    <scope>NUCLEOTIDE SEQUENCE [LARGE SCALE GENOMIC DNA]</scope>
</reference>
<protein>
    <submittedName>
        <fullName evidence="1">Uncharacterized protein</fullName>
    </submittedName>
</protein>
<keyword evidence="2" id="KW-1185">Reference proteome</keyword>
<dbReference type="Proteomes" id="UP001732700">
    <property type="component" value="Chromosome 2A"/>
</dbReference>
<proteinExistence type="predicted"/>
<name>A0ACD5UD81_AVESA</name>
<sequence>MKGESVPSWLELLLTTQFFTICMSHLSSARNECNLFCIDCEAQQTAFCYYCRQCHHSTHRVIQVRRSSYHDVVRVAELHDILDISDVQTYVINSATVVFLNERPQQLRSCGVSVVKASSASYNCESCNRALLDAYRFCSLGCNLKGIKEDMETTVVMGNITAYTKNDGDIDLSTESANTENNNESCSDTDLCKEKPPPAKRHRRKGIPQRAPFF</sequence>
<evidence type="ECO:0000313" key="2">
    <source>
        <dbReference type="Proteomes" id="UP001732700"/>
    </source>
</evidence>
<dbReference type="EnsemblPlants" id="AVESA.00010b.r2.2AG0234900.1">
    <property type="protein sequence ID" value="AVESA.00010b.r2.2AG0234900.1.CDS"/>
    <property type="gene ID" value="AVESA.00010b.r2.2AG0234900"/>
</dbReference>
<organism evidence="1 2">
    <name type="scientific">Avena sativa</name>
    <name type="common">Oat</name>
    <dbReference type="NCBI Taxonomy" id="4498"/>
    <lineage>
        <taxon>Eukaryota</taxon>
        <taxon>Viridiplantae</taxon>
        <taxon>Streptophyta</taxon>
        <taxon>Embryophyta</taxon>
        <taxon>Tracheophyta</taxon>
        <taxon>Spermatophyta</taxon>
        <taxon>Magnoliopsida</taxon>
        <taxon>Liliopsida</taxon>
        <taxon>Poales</taxon>
        <taxon>Poaceae</taxon>
        <taxon>BOP clade</taxon>
        <taxon>Pooideae</taxon>
        <taxon>Poodae</taxon>
        <taxon>Poeae</taxon>
        <taxon>Poeae Chloroplast Group 1 (Aveneae type)</taxon>
        <taxon>Aveninae</taxon>
        <taxon>Avena</taxon>
    </lineage>
</organism>
<evidence type="ECO:0000313" key="1">
    <source>
        <dbReference type="EnsemblPlants" id="AVESA.00010b.r2.2AG0234900.1.CDS"/>
    </source>
</evidence>